<keyword evidence="1" id="KW-0472">Membrane</keyword>
<keyword evidence="1" id="KW-0812">Transmembrane</keyword>
<evidence type="ECO:0000313" key="4">
    <source>
        <dbReference type="Proteomes" id="UP001448207"/>
    </source>
</evidence>
<organism evidence="3 4">
    <name type="scientific">Phycomyces blakesleeanus</name>
    <dbReference type="NCBI Taxonomy" id="4837"/>
    <lineage>
        <taxon>Eukaryota</taxon>
        <taxon>Fungi</taxon>
        <taxon>Fungi incertae sedis</taxon>
        <taxon>Mucoromycota</taxon>
        <taxon>Mucoromycotina</taxon>
        <taxon>Mucoromycetes</taxon>
        <taxon>Mucorales</taxon>
        <taxon>Phycomycetaceae</taxon>
        <taxon>Phycomyces</taxon>
    </lineage>
</organism>
<comment type="caution">
    <text evidence="3">The sequence shown here is derived from an EMBL/GenBank/DDBJ whole genome shotgun (WGS) entry which is preliminary data.</text>
</comment>
<proteinExistence type="predicted"/>
<name>A0ABR3BFX3_PHYBL</name>
<protein>
    <submittedName>
        <fullName evidence="3">Uncharacterized protein</fullName>
    </submittedName>
</protein>
<gene>
    <name evidence="3" type="ORF">J3Q64DRAFT_1715104</name>
</gene>
<feature type="transmembrane region" description="Helical" evidence="1">
    <location>
        <begin position="83"/>
        <end position="105"/>
    </location>
</feature>
<feature type="signal peptide" evidence="2">
    <location>
        <begin position="1"/>
        <end position="22"/>
    </location>
</feature>
<accession>A0ABR3BFX3</accession>
<feature type="chain" id="PRO_5047168417" evidence="2">
    <location>
        <begin position="23"/>
        <end position="107"/>
    </location>
</feature>
<evidence type="ECO:0000256" key="1">
    <source>
        <dbReference type="SAM" id="Phobius"/>
    </source>
</evidence>
<keyword evidence="2" id="KW-0732">Signal</keyword>
<keyword evidence="4" id="KW-1185">Reference proteome</keyword>
<evidence type="ECO:0000256" key="2">
    <source>
        <dbReference type="SAM" id="SignalP"/>
    </source>
</evidence>
<evidence type="ECO:0000313" key="3">
    <source>
        <dbReference type="EMBL" id="KAL0097766.1"/>
    </source>
</evidence>
<reference evidence="3 4" key="1">
    <citation type="submission" date="2024-04" db="EMBL/GenBank/DDBJ databases">
        <title>Symmetric and asymmetric DNA N6-adenine methylation regulates different biological responses in Mucorales.</title>
        <authorList>
            <consortium name="Lawrence Berkeley National Laboratory"/>
            <person name="Lax C."/>
            <person name="Mondo S.J."/>
            <person name="Osorio-Concepcion M."/>
            <person name="Muszewska A."/>
            <person name="Corrochano-Luque M."/>
            <person name="Gutierrez G."/>
            <person name="Riley R."/>
            <person name="Lipzen A."/>
            <person name="Guo J."/>
            <person name="Hundley H."/>
            <person name="Amirebrahimi M."/>
            <person name="Ng V."/>
            <person name="Lorenzo-Gutierrez D."/>
            <person name="Binder U."/>
            <person name="Yang J."/>
            <person name="Song Y."/>
            <person name="Canovas D."/>
            <person name="Navarro E."/>
            <person name="Freitag M."/>
            <person name="Gabaldon T."/>
            <person name="Grigoriev I.V."/>
            <person name="Corrochano L.M."/>
            <person name="Nicolas F.E."/>
            <person name="Garre V."/>
        </authorList>
    </citation>
    <scope>NUCLEOTIDE SEQUENCE [LARGE SCALE GENOMIC DNA]</scope>
    <source>
        <strain evidence="3 4">L51</strain>
    </source>
</reference>
<feature type="transmembrane region" description="Helical" evidence="1">
    <location>
        <begin position="46"/>
        <end position="62"/>
    </location>
</feature>
<dbReference type="Proteomes" id="UP001448207">
    <property type="component" value="Unassembled WGS sequence"/>
</dbReference>
<sequence length="107" mass="12682">MQLVLVLVLVLVLLIRIKLVKKQINKKKYHCNGNSNLQNLLYNTQYTLTLLYHFSLLLLVLSRHKPICSSESFFLGFNCNTRFVHFSYILFLLLKTYYNFAILLFSF</sequence>
<keyword evidence="1" id="KW-1133">Transmembrane helix</keyword>
<dbReference type="EMBL" id="JBCLYO010000001">
    <property type="protein sequence ID" value="KAL0097766.1"/>
    <property type="molecule type" value="Genomic_DNA"/>
</dbReference>